<dbReference type="GO" id="GO:1990362">
    <property type="term" value="F:butanol dehydrogenase (NAD+) activity"/>
    <property type="evidence" value="ECO:0007669"/>
    <property type="project" value="InterPro"/>
</dbReference>
<accession>A0A120JTX3</accession>
<evidence type="ECO:0000256" key="1">
    <source>
        <dbReference type="ARBA" id="ARBA00023002"/>
    </source>
</evidence>
<dbReference type="PANTHER" id="PTHR43633:SF1">
    <property type="entry name" value="ALCOHOL DEHYDROGENASE YQHD"/>
    <property type="match status" value="1"/>
</dbReference>
<dbReference type="PANTHER" id="PTHR43633">
    <property type="entry name" value="ALCOHOL DEHYDROGENASE YQHD"/>
    <property type="match status" value="1"/>
</dbReference>
<proteinExistence type="predicted"/>
<dbReference type="GO" id="GO:0008106">
    <property type="term" value="F:alcohol dehydrogenase (NADP+) activity"/>
    <property type="evidence" value="ECO:0007669"/>
    <property type="project" value="TreeGrafter"/>
</dbReference>
<reference evidence="4 5" key="1">
    <citation type="submission" date="2015-10" db="EMBL/GenBank/DDBJ databases">
        <title>Erysipelothrix larvae sp. LV19 isolated from the larval gut of the rhinoceros beetle, Trypoxylus dichotomus.</title>
        <authorList>
            <person name="Lim S."/>
            <person name="Kim B.-C."/>
        </authorList>
    </citation>
    <scope>NUCLEOTIDE SEQUENCE [LARGE SCALE GENOMIC DNA]</scope>
    <source>
        <strain evidence="4 5">LV19</strain>
    </source>
</reference>
<dbReference type="OrthoDB" id="9801156at2"/>
<keyword evidence="1" id="KW-0560">Oxidoreductase</keyword>
<protein>
    <submittedName>
        <fullName evidence="4">Butanol dehydrogenase</fullName>
    </submittedName>
</protein>
<gene>
    <name evidence="4" type="ORF">AOC36_09455</name>
</gene>
<evidence type="ECO:0000313" key="5">
    <source>
        <dbReference type="Proteomes" id="UP000063781"/>
    </source>
</evidence>
<keyword evidence="5" id="KW-1185">Reference proteome</keyword>
<dbReference type="GO" id="GO:1990002">
    <property type="term" value="F:methylglyoxal reductase (NADPH) (acetol producing) activity"/>
    <property type="evidence" value="ECO:0007669"/>
    <property type="project" value="TreeGrafter"/>
</dbReference>
<dbReference type="InterPro" id="IPR001670">
    <property type="entry name" value="ADH_Fe/GldA"/>
</dbReference>
<dbReference type="CDD" id="cd08187">
    <property type="entry name" value="BDH"/>
    <property type="match status" value="1"/>
</dbReference>
<feature type="domain" description="Fe-containing alcohol dehydrogenase-like C-terminal" evidence="3">
    <location>
        <begin position="189"/>
        <end position="387"/>
    </location>
</feature>
<dbReference type="InterPro" id="IPR018211">
    <property type="entry name" value="ADH_Fe_CS"/>
</dbReference>
<organism evidence="4 5">
    <name type="scientific">Erysipelothrix larvae</name>
    <dbReference type="NCBI Taxonomy" id="1514105"/>
    <lineage>
        <taxon>Bacteria</taxon>
        <taxon>Bacillati</taxon>
        <taxon>Bacillota</taxon>
        <taxon>Erysipelotrichia</taxon>
        <taxon>Erysipelotrichales</taxon>
        <taxon>Erysipelotrichaceae</taxon>
        <taxon>Erysipelothrix</taxon>
    </lineage>
</organism>
<dbReference type="Pfam" id="PF00465">
    <property type="entry name" value="Fe-ADH"/>
    <property type="match status" value="1"/>
</dbReference>
<dbReference type="Gene3D" id="1.20.1090.10">
    <property type="entry name" value="Dehydroquinate synthase-like - alpha domain"/>
    <property type="match status" value="1"/>
</dbReference>
<sequence length="389" mass="43592">MKDFTFYNPARIIFGKNSLDMLGDNMHHLGKRVLLHYGMASIKKHGIYEDVMNRLNALNIEVYELGGVKANPEFDLVAQGIKMCKEHAIEGILAVGGGSVIDSAKGIAAGVLYAGNIEEAYVDNLNIDDALPIGCVLTIPAAGSESSASSVVSVNNATLKRSIKGTCLIPRFAIINPAYFVSLRSDQAAAGISDIFAHLLERYFTNTEHVDYTDRLLEATMRTIIHYGPYVVNHLDDIDAWSEIGFAGTLAHNGLLGSGREEDWASHRIEHELTALYHIPHGAGLAIVFPAWMKHVYPENKDRFVQFAQRVFDVDYATHEVDKIIEEGISRYERFLKSMFLPTRLHEAGILNDDSDIMIERMYYKRSESFGNFKKLYAEDVYKIFKYAK</sequence>
<dbReference type="KEGG" id="erl:AOC36_09455"/>
<dbReference type="Proteomes" id="UP000063781">
    <property type="component" value="Chromosome"/>
</dbReference>
<dbReference type="AlphaFoldDB" id="A0A120JTX3"/>
<dbReference type="RefSeq" id="WP_067633653.1">
    <property type="nucleotide sequence ID" value="NZ_CP013213.1"/>
</dbReference>
<dbReference type="SUPFAM" id="SSF56796">
    <property type="entry name" value="Dehydroquinate synthase-like"/>
    <property type="match status" value="1"/>
</dbReference>
<dbReference type="InterPro" id="IPR044731">
    <property type="entry name" value="BDH-like"/>
</dbReference>
<dbReference type="EMBL" id="CP013213">
    <property type="protein sequence ID" value="AMC94200.1"/>
    <property type="molecule type" value="Genomic_DNA"/>
</dbReference>
<evidence type="ECO:0000313" key="4">
    <source>
        <dbReference type="EMBL" id="AMC94200.1"/>
    </source>
</evidence>
<dbReference type="Gene3D" id="3.40.50.1970">
    <property type="match status" value="1"/>
</dbReference>
<dbReference type="STRING" id="1514105.AOC36_09455"/>
<dbReference type="GO" id="GO:0046872">
    <property type="term" value="F:metal ion binding"/>
    <property type="evidence" value="ECO:0007669"/>
    <property type="project" value="InterPro"/>
</dbReference>
<dbReference type="InterPro" id="IPR056798">
    <property type="entry name" value="ADH_Fe_C"/>
</dbReference>
<dbReference type="Pfam" id="PF25137">
    <property type="entry name" value="ADH_Fe_C"/>
    <property type="match status" value="1"/>
</dbReference>
<dbReference type="FunFam" id="3.40.50.1970:FF:000003">
    <property type="entry name" value="Alcohol dehydrogenase, iron-containing"/>
    <property type="match status" value="1"/>
</dbReference>
<dbReference type="PROSITE" id="PS00060">
    <property type="entry name" value="ADH_IRON_2"/>
    <property type="match status" value="1"/>
</dbReference>
<name>A0A120JTX3_9FIRM</name>
<evidence type="ECO:0000259" key="3">
    <source>
        <dbReference type="Pfam" id="PF25137"/>
    </source>
</evidence>
<evidence type="ECO:0000259" key="2">
    <source>
        <dbReference type="Pfam" id="PF00465"/>
    </source>
</evidence>
<dbReference type="GO" id="GO:0005829">
    <property type="term" value="C:cytosol"/>
    <property type="evidence" value="ECO:0007669"/>
    <property type="project" value="TreeGrafter"/>
</dbReference>
<feature type="domain" description="Alcohol dehydrogenase iron-type/glycerol dehydrogenase GldA" evidence="2">
    <location>
        <begin position="9"/>
        <end position="177"/>
    </location>
</feature>